<comment type="function">
    <text evidence="14 18">Subunits I and II form the functional core of the enzyme complex. Electrons originating in cytochrome c are transferred via heme a and Cu(A) to the binuclear center formed by heme a3 and Cu(B).</text>
</comment>
<dbReference type="PROSITE" id="PS50857">
    <property type="entry name" value="COX2_CUA"/>
    <property type="match status" value="1"/>
</dbReference>
<feature type="domain" description="Cytochrome c" evidence="22">
    <location>
        <begin position="261"/>
        <end position="367"/>
    </location>
</feature>
<dbReference type="Pfam" id="PF02790">
    <property type="entry name" value="COX2_TM"/>
    <property type="match status" value="1"/>
</dbReference>
<evidence type="ECO:0000259" key="20">
    <source>
        <dbReference type="PROSITE" id="PS50857"/>
    </source>
</evidence>
<proteinExistence type="inferred from homology"/>
<evidence type="ECO:0000256" key="14">
    <source>
        <dbReference type="ARBA" id="ARBA00024688"/>
    </source>
</evidence>
<dbReference type="Pfam" id="PF00116">
    <property type="entry name" value="COX2"/>
    <property type="match status" value="1"/>
</dbReference>
<evidence type="ECO:0000256" key="2">
    <source>
        <dbReference type="ARBA" id="ARBA00007866"/>
    </source>
</evidence>
<dbReference type="InterPro" id="IPR009056">
    <property type="entry name" value="Cyt_c-like_dom"/>
</dbReference>
<dbReference type="PRINTS" id="PR01166">
    <property type="entry name" value="CYCOXIDASEII"/>
</dbReference>
<comment type="cofactor">
    <cofactor evidence="18">
        <name>Cu cation</name>
        <dbReference type="ChEBI" id="CHEBI:23378"/>
    </cofactor>
    <text evidence="18">Binds a copper A center.</text>
</comment>
<organism evidence="23 24">
    <name type="scientific">Egicoccus halophilus</name>
    <dbReference type="NCBI Taxonomy" id="1670830"/>
    <lineage>
        <taxon>Bacteria</taxon>
        <taxon>Bacillati</taxon>
        <taxon>Actinomycetota</taxon>
        <taxon>Nitriliruptoria</taxon>
        <taxon>Egicoccales</taxon>
        <taxon>Egicoccaceae</taxon>
        <taxon>Egicoccus</taxon>
    </lineage>
</organism>
<dbReference type="SUPFAM" id="SSF46626">
    <property type="entry name" value="Cytochrome c"/>
    <property type="match status" value="1"/>
</dbReference>
<feature type="transmembrane region" description="Helical" evidence="19">
    <location>
        <begin position="100"/>
        <end position="122"/>
    </location>
</feature>
<accession>A0A8J3ABP4</accession>
<dbReference type="InterPro" id="IPR045187">
    <property type="entry name" value="CcO_II"/>
</dbReference>
<dbReference type="Gene3D" id="2.60.40.420">
    <property type="entry name" value="Cupredoxins - blue copper proteins"/>
    <property type="match status" value="1"/>
</dbReference>
<evidence type="ECO:0000256" key="10">
    <source>
        <dbReference type="ARBA" id="ARBA00022989"/>
    </source>
</evidence>
<evidence type="ECO:0000256" key="11">
    <source>
        <dbReference type="ARBA" id="ARBA00023004"/>
    </source>
</evidence>
<dbReference type="NCBIfam" id="TIGR02866">
    <property type="entry name" value="CoxB"/>
    <property type="match status" value="1"/>
</dbReference>
<dbReference type="GO" id="GO:0042773">
    <property type="term" value="P:ATP synthesis coupled electron transport"/>
    <property type="evidence" value="ECO:0007669"/>
    <property type="project" value="TreeGrafter"/>
</dbReference>
<evidence type="ECO:0000256" key="13">
    <source>
        <dbReference type="ARBA" id="ARBA00023136"/>
    </source>
</evidence>
<evidence type="ECO:0000256" key="19">
    <source>
        <dbReference type="SAM" id="Phobius"/>
    </source>
</evidence>
<dbReference type="AlphaFoldDB" id="A0A8J3ABP4"/>
<reference evidence="23" key="2">
    <citation type="submission" date="2020-09" db="EMBL/GenBank/DDBJ databases">
        <authorList>
            <person name="Sun Q."/>
            <person name="Zhou Y."/>
        </authorList>
    </citation>
    <scope>NUCLEOTIDE SEQUENCE</scope>
    <source>
        <strain evidence="23">CGMCC 1.14988</strain>
    </source>
</reference>
<dbReference type="PANTHER" id="PTHR22888:SF9">
    <property type="entry name" value="CYTOCHROME C OXIDASE SUBUNIT 2"/>
    <property type="match status" value="1"/>
</dbReference>
<feature type="transmembrane region" description="Helical" evidence="19">
    <location>
        <begin position="57"/>
        <end position="76"/>
    </location>
</feature>
<comment type="similarity">
    <text evidence="2 17">Belongs to the cytochrome c oxidase subunit 2 family.</text>
</comment>
<keyword evidence="11 16" id="KW-0408">Iron</keyword>
<keyword evidence="10 19" id="KW-1133">Transmembrane helix</keyword>
<evidence type="ECO:0000256" key="12">
    <source>
        <dbReference type="ARBA" id="ARBA00023008"/>
    </source>
</evidence>
<dbReference type="PROSITE" id="PS51257">
    <property type="entry name" value="PROKAR_LIPOPROTEIN"/>
    <property type="match status" value="1"/>
</dbReference>
<evidence type="ECO:0000256" key="17">
    <source>
        <dbReference type="RuleBase" id="RU000456"/>
    </source>
</evidence>
<gene>
    <name evidence="23" type="ORF">GCM10011354_25160</name>
</gene>
<dbReference type="Pfam" id="PF00034">
    <property type="entry name" value="Cytochrom_C"/>
    <property type="match status" value="1"/>
</dbReference>
<dbReference type="Proteomes" id="UP000650511">
    <property type="component" value="Unassembled WGS sequence"/>
</dbReference>
<dbReference type="InterPro" id="IPR014222">
    <property type="entry name" value="Cyt_c_oxidase_su2"/>
</dbReference>
<dbReference type="RefSeq" id="WP_165404185.1">
    <property type="nucleotide sequence ID" value="NZ_BMHA01000009.1"/>
</dbReference>
<evidence type="ECO:0000256" key="8">
    <source>
        <dbReference type="ARBA" id="ARBA00022967"/>
    </source>
</evidence>
<evidence type="ECO:0000256" key="6">
    <source>
        <dbReference type="ARBA" id="ARBA00022692"/>
    </source>
</evidence>
<keyword evidence="12 18" id="KW-0186">Copper</keyword>
<keyword evidence="4 16" id="KW-0349">Heme</keyword>
<evidence type="ECO:0000256" key="9">
    <source>
        <dbReference type="ARBA" id="ARBA00022982"/>
    </source>
</evidence>
<protein>
    <recommendedName>
        <fullName evidence="18">Cytochrome c oxidase subunit 2</fullName>
        <ecNumber evidence="18">7.1.1.9</ecNumber>
    </recommendedName>
</protein>
<dbReference type="GO" id="GO:0016491">
    <property type="term" value="F:oxidoreductase activity"/>
    <property type="evidence" value="ECO:0007669"/>
    <property type="project" value="InterPro"/>
</dbReference>
<dbReference type="PROSITE" id="PS50999">
    <property type="entry name" value="COX2_TM"/>
    <property type="match status" value="1"/>
</dbReference>
<keyword evidence="3 17" id="KW-0813">Transport</keyword>
<dbReference type="GO" id="GO:0005507">
    <property type="term" value="F:copper ion binding"/>
    <property type="evidence" value="ECO:0007669"/>
    <property type="project" value="InterPro"/>
</dbReference>
<evidence type="ECO:0000256" key="1">
    <source>
        <dbReference type="ARBA" id="ARBA00004141"/>
    </source>
</evidence>
<keyword evidence="6 17" id="KW-0812">Transmembrane</keyword>
<keyword evidence="7 16" id="KW-0479">Metal-binding</keyword>
<evidence type="ECO:0000256" key="5">
    <source>
        <dbReference type="ARBA" id="ARBA00022660"/>
    </source>
</evidence>
<evidence type="ECO:0000313" key="24">
    <source>
        <dbReference type="Proteomes" id="UP000650511"/>
    </source>
</evidence>
<dbReference type="SUPFAM" id="SSF81464">
    <property type="entry name" value="Cytochrome c oxidase subunit II-like, transmembrane region"/>
    <property type="match status" value="1"/>
</dbReference>
<evidence type="ECO:0000259" key="22">
    <source>
        <dbReference type="PROSITE" id="PS51007"/>
    </source>
</evidence>
<dbReference type="SUPFAM" id="SSF49503">
    <property type="entry name" value="Cupredoxins"/>
    <property type="match status" value="1"/>
</dbReference>
<name>A0A8J3ABP4_9ACTN</name>
<dbReference type="EMBL" id="BMHA01000009">
    <property type="protein sequence ID" value="GGI07652.1"/>
    <property type="molecule type" value="Genomic_DNA"/>
</dbReference>
<dbReference type="GO" id="GO:0004129">
    <property type="term" value="F:cytochrome-c oxidase activity"/>
    <property type="evidence" value="ECO:0007669"/>
    <property type="project" value="UniProtKB-EC"/>
</dbReference>
<keyword evidence="5 17" id="KW-0679">Respiratory chain</keyword>
<dbReference type="InterPro" id="IPR011759">
    <property type="entry name" value="Cyt_c_oxidase_su2_TM_dom"/>
</dbReference>
<evidence type="ECO:0000256" key="15">
    <source>
        <dbReference type="ARBA" id="ARBA00047816"/>
    </source>
</evidence>
<feature type="domain" description="Cytochrome oxidase subunit II copper A binding" evidence="20">
    <location>
        <begin position="130"/>
        <end position="250"/>
    </location>
</feature>
<evidence type="ECO:0000256" key="7">
    <source>
        <dbReference type="ARBA" id="ARBA00022723"/>
    </source>
</evidence>
<dbReference type="InterPro" id="IPR001505">
    <property type="entry name" value="Copper_CuA"/>
</dbReference>
<keyword evidence="9 17" id="KW-0249">Electron transport</keyword>
<feature type="domain" description="Cytochrome oxidase subunit II transmembrane region profile" evidence="21">
    <location>
        <begin position="30"/>
        <end position="128"/>
    </location>
</feature>
<keyword evidence="8" id="KW-1278">Translocase</keyword>
<dbReference type="InterPro" id="IPR008972">
    <property type="entry name" value="Cupredoxin"/>
</dbReference>
<dbReference type="EC" id="7.1.1.9" evidence="18"/>
<dbReference type="GO" id="GO:0005886">
    <property type="term" value="C:plasma membrane"/>
    <property type="evidence" value="ECO:0007669"/>
    <property type="project" value="UniProtKB-SubCell"/>
</dbReference>
<dbReference type="GO" id="GO:0020037">
    <property type="term" value="F:heme binding"/>
    <property type="evidence" value="ECO:0007669"/>
    <property type="project" value="InterPro"/>
</dbReference>
<dbReference type="PROSITE" id="PS51007">
    <property type="entry name" value="CYTC"/>
    <property type="match status" value="1"/>
</dbReference>
<keyword evidence="13 19" id="KW-0472">Membrane</keyword>
<sequence length="367" mass="40622">MRDRTATRAATRRRTRGTLVLVLALGLVLSACTAPQSALDPAGPYAQDPHDLIRPVFAIALFVFVLVQGLIIYAVIKFRKRPDDDGSLPVQVHGNTRLEIFWTVVPALILAFIAVPTVQMIFSTMDEPDGEFLTVEVIGHRWWWEFYYPDYDIYSANEIVIPVDTPVRLEMTASDPGRSADLGVIHSFWIPAWAGKQDVVPGQTTFLNIQADAAGRYLGQCAEYCGLSHVNMRIRGESMEPADFEAWVENQQSPAVVPEDGLAAQGAELFGASFDTDIGQRSCAACHQIWDGEGARNPGVGPDLTHFASREEFAGAIFPVDEEHLREWLRDPPAMKPMQPQNQVGMPNLNLSEEEIDALVAYMLALE</sequence>
<dbReference type="Gene3D" id="1.10.287.90">
    <property type="match status" value="1"/>
</dbReference>
<comment type="subcellular location">
    <subcellularLocation>
        <location evidence="17">Cell membrane</location>
        <topology evidence="17">Multi-pass membrane protein</topology>
    </subcellularLocation>
    <subcellularLocation>
        <location evidence="1">Membrane</location>
        <topology evidence="1">Multi-pass membrane protein</topology>
    </subcellularLocation>
</comment>
<dbReference type="PANTHER" id="PTHR22888">
    <property type="entry name" value="CYTOCHROME C OXIDASE, SUBUNIT II"/>
    <property type="match status" value="1"/>
</dbReference>
<evidence type="ECO:0000256" key="16">
    <source>
        <dbReference type="PROSITE-ProRule" id="PRU00433"/>
    </source>
</evidence>
<evidence type="ECO:0000256" key="3">
    <source>
        <dbReference type="ARBA" id="ARBA00022448"/>
    </source>
</evidence>
<dbReference type="InterPro" id="IPR002429">
    <property type="entry name" value="CcO_II-like_C"/>
</dbReference>
<evidence type="ECO:0000256" key="18">
    <source>
        <dbReference type="RuleBase" id="RU004024"/>
    </source>
</evidence>
<evidence type="ECO:0000259" key="21">
    <source>
        <dbReference type="PROSITE" id="PS50999"/>
    </source>
</evidence>
<reference evidence="23" key="1">
    <citation type="journal article" date="2014" name="Int. J. Syst. Evol. Microbiol.">
        <title>Complete genome sequence of Corynebacterium casei LMG S-19264T (=DSM 44701T), isolated from a smear-ripened cheese.</title>
        <authorList>
            <consortium name="US DOE Joint Genome Institute (JGI-PGF)"/>
            <person name="Walter F."/>
            <person name="Albersmeier A."/>
            <person name="Kalinowski J."/>
            <person name="Ruckert C."/>
        </authorList>
    </citation>
    <scope>NUCLEOTIDE SEQUENCE</scope>
    <source>
        <strain evidence="23">CGMCC 1.14988</strain>
    </source>
</reference>
<dbReference type="PROSITE" id="PS00078">
    <property type="entry name" value="COX2"/>
    <property type="match status" value="1"/>
</dbReference>
<evidence type="ECO:0000313" key="23">
    <source>
        <dbReference type="EMBL" id="GGI07652.1"/>
    </source>
</evidence>
<keyword evidence="24" id="KW-1185">Reference proteome</keyword>
<dbReference type="InterPro" id="IPR036909">
    <property type="entry name" value="Cyt_c-like_dom_sf"/>
</dbReference>
<dbReference type="InterPro" id="IPR036257">
    <property type="entry name" value="Cyt_c_oxidase_su2_TM_sf"/>
</dbReference>
<evidence type="ECO:0000256" key="4">
    <source>
        <dbReference type="ARBA" id="ARBA00022617"/>
    </source>
</evidence>
<comment type="catalytic activity">
    <reaction evidence="15 18">
        <text>4 Fe(II)-[cytochrome c] + O2 + 8 H(+)(in) = 4 Fe(III)-[cytochrome c] + 2 H2O + 4 H(+)(out)</text>
        <dbReference type="Rhea" id="RHEA:11436"/>
        <dbReference type="Rhea" id="RHEA-COMP:10350"/>
        <dbReference type="Rhea" id="RHEA-COMP:14399"/>
        <dbReference type="ChEBI" id="CHEBI:15377"/>
        <dbReference type="ChEBI" id="CHEBI:15378"/>
        <dbReference type="ChEBI" id="CHEBI:15379"/>
        <dbReference type="ChEBI" id="CHEBI:29033"/>
        <dbReference type="ChEBI" id="CHEBI:29034"/>
        <dbReference type="EC" id="7.1.1.9"/>
    </reaction>
</comment>
<comment type="caution">
    <text evidence="23">The sequence shown here is derived from an EMBL/GenBank/DDBJ whole genome shotgun (WGS) entry which is preliminary data.</text>
</comment>